<accession>A0ABW9MZ94</accession>
<comment type="caution">
    <text evidence="2">The sequence shown here is derived from an EMBL/GenBank/DDBJ whole genome shotgun (WGS) entry which is preliminary data.</text>
</comment>
<keyword evidence="1" id="KW-0812">Transmembrane</keyword>
<keyword evidence="3" id="KW-1185">Reference proteome</keyword>
<dbReference type="Pfam" id="PF19700">
    <property type="entry name" value="DUF6198"/>
    <property type="match status" value="1"/>
</dbReference>
<dbReference type="PANTHER" id="PTHR40078">
    <property type="entry name" value="INTEGRAL MEMBRANE PROTEIN-RELATED"/>
    <property type="match status" value="1"/>
</dbReference>
<dbReference type="EMBL" id="JBGMEG010000003">
    <property type="protein sequence ID" value="MFO3717178.1"/>
    <property type="molecule type" value="Genomic_DNA"/>
</dbReference>
<feature type="transmembrane region" description="Helical" evidence="1">
    <location>
        <begin position="176"/>
        <end position="195"/>
    </location>
</feature>
<feature type="transmembrane region" description="Helical" evidence="1">
    <location>
        <begin position="110"/>
        <end position="131"/>
    </location>
</feature>
<keyword evidence="1" id="KW-0472">Membrane</keyword>
<name>A0ABW9MZ94_9FIRM</name>
<dbReference type="InterPro" id="IPR038750">
    <property type="entry name" value="YczE/YyaS-like"/>
</dbReference>
<dbReference type="RefSeq" id="WP_410023764.1">
    <property type="nucleotide sequence ID" value="NZ_JBGMEG010000003.1"/>
</dbReference>
<keyword evidence="1" id="KW-1133">Transmembrane helix</keyword>
<protein>
    <submittedName>
        <fullName evidence="2">YitT family protein</fullName>
    </submittedName>
</protein>
<dbReference type="PANTHER" id="PTHR40078:SF1">
    <property type="entry name" value="INTEGRAL MEMBRANE PROTEIN"/>
    <property type="match status" value="1"/>
</dbReference>
<sequence length="213" mass="23368">MKRFDKFDSRVTIALLATIFIGISIGIMRVIAFGVDPFTSSIIGISNSSKIDFRYIYPIVNAVILILIFFLNRPMIGMGTLINLLVIGPVTDYSQMFINNLYTNPSLLKSIGLLIFANLLMAFNVSLYANVDIGVSAYDSLFITINKKNPKLSLGLSRIITDGVSILMGYLGKAPLGLGTVINLLLMGPLVEFFTKTSTKKILNMFNISLPLA</sequence>
<organism evidence="2 3">
    <name type="scientific">Anaerococcus groningensis</name>
    <dbReference type="NCBI Taxonomy" id="3115616"/>
    <lineage>
        <taxon>Bacteria</taxon>
        <taxon>Bacillati</taxon>
        <taxon>Bacillota</taxon>
        <taxon>Tissierellia</taxon>
        <taxon>Tissierellales</taxon>
        <taxon>Peptoniphilaceae</taxon>
        <taxon>Anaerococcus</taxon>
    </lineage>
</organism>
<gene>
    <name evidence="2" type="ORF">AB9Q04_02290</name>
</gene>
<reference evidence="2 3" key="1">
    <citation type="journal article" date="2025" name="Anaerobe">
        <title>Description of Anaerococcus kampingiae sp. nov., Anaerococcus groningensis sp. nov., Anaerococcus martiniensis sp. nov., and Anaerococcus cruorum sp. nov., isolated from human clinical specimens.</title>
        <authorList>
            <person name="Boiten K.E."/>
            <person name="Meijer J."/>
            <person name="van Wezel E.M."/>
            <person name="Veloo A.C.M."/>
        </authorList>
    </citation>
    <scope>NUCLEOTIDE SEQUENCE [LARGE SCALE GENOMIC DNA]</scope>
    <source>
        <strain evidence="2 3">ENR1011</strain>
    </source>
</reference>
<evidence type="ECO:0000313" key="2">
    <source>
        <dbReference type="EMBL" id="MFO3717178.1"/>
    </source>
</evidence>
<feature type="transmembrane region" description="Helical" evidence="1">
    <location>
        <begin position="55"/>
        <end position="71"/>
    </location>
</feature>
<feature type="transmembrane region" description="Helical" evidence="1">
    <location>
        <begin position="12"/>
        <end position="35"/>
    </location>
</feature>
<evidence type="ECO:0000313" key="3">
    <source>
        <dbReference type="Proteomes" id="UP001637993"/>
    </source>
</evidence>
<evidence type="ECO:0000256" key="1">
    <source>
        <dbReference type="SAM" id="Phobius"/>
    </source>
</evidence>
<proteinExistence type="predicted"/>
<dbReference type="Proteomes" id="UP001637993">
    <property type="component" value="Unassembled WGS sequence"/>
</dbReference>